<proteinExistence type="predicted"/>
<feature type="compositionally biased region" description="Polar residues" evidence="2">
    <location>
        <begin position="59"/>
        <end position="75"/>
    </location>
</feature>
<protein>
    <submittedName>
        <fullName evidence="3">BZ3500_MvSof-1268-A1-R1_Chr10-2g02870 protein</fullName>
    </submittedName>
</protein>
<dbReference type="AlphaFoldDB" id="A0A2X0N8N8"/>
<feature type="coiled-coil region" evidence="1">
    <location>
        <begin position="641"/>
        <end position="668"/>
    </location>
</feature>
<feature type="compositionally biased region" description="Polar residues" evidence="2">
    <location>
        <begin position="1"/>
        <end position="19"/>
    </location>
</feature>
<organism evidence="3 4">
    <name type="scientific">Microbotryum saponariae</name>
    <dbReference type="NCBI Taxonomy" id="289078"/>
    <lineage>
        <taxon>Eukaryota</taxon>
        <taxon>Fungi</taxon>
        <taxon>Dikarya</taxon>
        <taxon>Basidiomycota</taxon>
        <taxon>Pucciniomycotina</taxon>
        <taxon>Microbotryomycetes</taxon>
        <taxon>Microbotryales</taxon>
        <taxon>Microbotryaceae</taxon>
        <taxon>Microbotryum</taxon>
    </lineage>
</organism>
<accession>A0A2X0N8N8</accession>
<evidence type="ECO:0000313" key="3">
    <source>
        <dbReference type="EMBL" id="SDA01646.1"/>
    </source>
</evidence>
<reference evidence="4" key="1">
    <citation type="submission" date="2016-10" db="EMBL/GenBank/DDBJ databases">
        <authorList>
            <person name="Jeantristanb JTB J.-T."/>
            <person name="Ricardo R."/>
        </authorList>
    </citation>
    <scope>NUCLEOTIDE SEQUENCE [LARGE SCALE GENOMIC DNA]</scope>
</reference>
<feature type="coiled-coil region" evidence="1">
    <location>
        <begin position="502"/>
        <end position="529"/>
    </location>
</feature>
<dbReference type="EMBL" id="FMWP01000117">
    <property type="protein sequence ID" value="SDA01646.1"/>
    <property type="molecule type" value="Genomic_DNA"/>
</dbReference>
<dbReference type="OrthoDB" id="2535393at2759"/>
<keyword evidence="4" id="KW-1185">Reference proteome</keyword>
<dbReference type="Proteomes" id="UP000249723">
    <property type="component" value="Unassembled WGS sequence"/>
</dbReference>
<feature type="region of interest" description="Disordered" evidence="2">
    <location>
        <begin position="1"/>
        <end position="83"/>
    </location>
</feature>
<evidence type="ECO:0000313" key="4">
    <source>
        <dbReference type="Proteomes" id="UP000249723"/>
    </source>
</evidence>
<gene>
    <name evidence="3" type="ORF">BZ3500_MVSOF-1268-A1-R1_CHR10-2G02870</name>
</gene>
<name>A0A2X0N8N8_9BASI</name>
<evidence type="ECO:0000256" key="1">
    <source>
        <dbReference type="SAM" id="Coils"/>
    </source>
</evidence>
<evidence type="ECO:0000256" key="2">
    <source>
        <dbReference type="SAM" id="MobiDB-lite"/>
    </source>
</evidence>
<sequence length="694" mass="77092">MSDTHLARSNSVPLSQLGPTNVARAGLHRDARPHPQASESAPPRLAPPATVRAEEQSHSRLQTPKDTPNDPQDCQGSGPGFSLIIPPDSAPFADSEVRRLTTQLAMYVTIAEAGNRATMKTLTSDTESHALRPSEDTPEEEAIATLARQRDRTGQALLQLVASTTSPTIPNYEDRLRQHAAIQGIEKGRRVLEPTSLQRSTQEKHTPIPLAWTGRAGSAMREELASWLPQICTEQLRLAFEAGRNSEHGVNSRLPVWFHPPSATELCSHLMSSSAGEADTNRIFHNSARWAGKDEELRYTISSVPTDPISAGYFSAHSKWYKKQYIKLEARVQALEAAFLPTPPEGTTTKRVQDHHIAKGASSGPRGDYVDLSADSSADRVQGQFVTEVSHQFAPGLDTRPSIIDVMDVQGEVVKRIDALEDSIKNDGADARQHLGSSDDRHQGELHQIEHKLRSWLNREHSSLRAECNSRQDAVLYDRKLDEKLEQMIESALESSGVVDCVEELQNSFQGLKDSLERLQQDHTRLSDRQSEDTSANDVIIQGQTIKIAQHERLLGEMSKATDDTAIAIKDLHMQLNNPANDGVDGIESMRAIIHNHGRQLVELARTASGYQTLVTRLEEVETHVNKPRLERLESTLTEHRKSFTLRLEEMQERLELQNEAIKLLRDKQDATAHEIKASLHPALTQILALVTTI</sequence>
<keyword evidence="1" id="KW-0175">Coiled coil</keyword>